<name>A0A090T0U4_9VIBR</name>
<comment type="caution">
    <text evidence="1">The sequence shown here is derived from an EMBL/GenBank/DDBJ whole genome shotgun (WGS) entry which is preliminary data.</text>
</comment>
<evidence type="ECO:0008006" key="3">
    <source>
        <dbReference type="Google" id="ProtNLM"/>
    </source>
</evidence>
<reference evidence="1 2" key="1">
    <citation type="submission" date="2014-09" db="EMBL/GenBank/DDBJ databases">
        <title>Vibrio maritimus JCM 19240. (C210) whole genome shotgun sequence.</title>
        <authorList>
            <person name="Sawabe T."/>
            <person name="Meirelles P."/>
            <person name="Nakanishi M."/>
            <person name="Sayaka M."/>
            <person name="Hattori M."/>
            <person name="Ohkuma M."/>
        </authorList>
    </citation>
    <scope>NUCLEOTIDE SEQUENCE [LARGE SCALE GENOMIC DNA]</scope>
    <source>
        <strain evidence="1 2">JCM 19240</strain>
    </source>
</reference>
<dbReference type="AlphaFoldDB" id="A0A090T0U4"/>
<protein>
    <recommendedName>
        <fullName evidence="3">RNA signal recognition particle 4.5S RNA</fullName>
    </recommendedName>
</protein>
<keyword evidence="2" id="KW-1185">Reference proteome</keyword>
<sequence>MEYVDGFVAAVPKENKALYREHVLKIASVFKEHGALSVIECWEDDVAEGQLTSFPQAVMKQENECVVFSWISWPSKEVRDVGMKAVFDDPMIQREMAVMPFDTKRLIYGGFSVLVNE</sequence>
<accession>A0A090T0U4</accession>
<dbReference type="InterPro" id="IPR011008">
    <property type="entry name" value="Dimeric_a/b-barrel"/>
</dbReference>
<evidence type="ECO:0000313" key="1">
    <source>
        <dbReference type="EMBL" id="GAL32344.1"/>
    </source>
</evidence>
<dbReference type="InterPro" id="IPR009874">
    <property type="entry name" value="DUF1428"/>
</dbReference>
<dbReference type="Proteomes" id="UP000029224">
    <property type="component" value="Unassembled WGS sequence"/>
</dbReference>
<dbReference type="PIRSF" id="PIRSF007028">
    <property type="entry name" value="UCP007028"/>
    <property type="match status" value="1"/>
</dbReference>
<reference evidence="1 2" key="2">
    <citation type="submission" date="2014-09" db="EMBL/GenBank/DDBJ databases">
        <authorList>
            <consortium name="NBRP consortium"/>
            <person name="Sawabe T."/>
            <person name="Meirelles P."/>
            <person name="Nakanishi M."/>
            <person name="Sayaka M."/>
            <person name="Hattori M."/>
            <person name="Ohkuma M."/>
        </authorList>
    </citation>
    <scope>NUCLEOTIDE SEQUENCE [LARGE SCALE GENOMIC DNA]</scope>
    <source>
        <strain evidence="1 2">JCM 19240</strain>
    </source>
</reference>
<gene>
    <name evidence="1" type="ORF">JCM19240_5775</name>
</gene>
<organism evidence="1 2">
    <name type="scientific">Vibrio maritimus</name>
    <dbReference type="NCBI Taxonomy" id="990268"/>
    <lineage>
        <taxon>Bacteria</taxon>
        <taxon>Pseudomonadati</taxon>
        <taxon>Pseudomonadota</taxon>
        <taxon>Gammaproteobacteria</taxon>
        <taxon>Vibrionales</taxon>
        <taxon>Vibrionaceae</taxon>
        <taxon>Vibrio</taxon>
    </lineage>
</organism>
<dbReference type="Pfam" id="PF07237">
    <property type="entry name" value="DUF1428"/>
    <property type="match status" value="1"/>
</dbReference>
<dbReference type="EMBL" id="BBMT01000001">
    <property type="protein sequence ID" value="GAL32344.1"/>
    <property type="molecule type" value="Genomic_DNA"/>
</dbReference>
<evidence type="ECO:0000313" key="2">
    <source>
        <dbReference type="Proteomes" id="UP000029224"/>
    </source>
</evidence>
<proteinExistence type="predicted"/>
<dbReference type="SUPFAM" id="SSF54909">
    <property type="entry name" value="Dimeric alpha+beta barrel"/>
    <property type="match status" value="1"/>
</dbReference>
<dbReference type="Gene3D" id="3.30.70.100">
    <property type="match status" value="1"/>
</dbReference>
<dbReference type="OrthoDB" id="9792392at2"/>